<keyword evidence="6" id="KW-1185">Reference proteome</keyword>
<keyword evidence="2" id="KW-0408">Iron</keyword>
<evidence type="ECO:0000256" key="1">
    <source>
        <dbReference type="ARBA" id="ARBA00022723"/>
    </source>
</evidence>
<evidence type="ECO:0000256" key="2">
    <source>
        <dbReference type="ARBA" id="ARBA00023004"/>
    </source>
</evidence>
<reference evidence="5 6" key="1">
    <citation type="journal article" date="2016" name="BMC Genomics">
        <title>Comparative genomics reveals Cyclospora cayetanensis possesses coccidia-like metabolism and invasion components but unique surface antigens.</title>
        <authorList>
            <person name="Liu S."/>
            <person name="Wang L."/>
            <person name="Zheng H."/>
            <person name="Xu Z."/>
            <person name="Roellig D.M."/>
            <person name="Li N."/>
            <person name="Frace M.A."/>
            <person name="Tang K."/>
            <person name="Arrowood M.J."/>
            <person name="Moss D.M."/>
            <person name="Zhang L."/>
            <person name="Feng Y."/>
            <person name="Xiao L."/>
        </authorList>
    </citation>
    <scope>NUCLEOTIDE SEQUENCE [LARGE SCALE GENOMIC DNA]</scope>
    <source>
        <strain evidence="5 6">CHN_HEN01</strain>
    </source>
</reference>
<dbReference type="Gene3D" id="3.10.660.10">
    <property type="entry name" value="DPH Zinc finger"/>
    <property type="match status" value="1"/>
</dbReference>
<feature type="domain" description="DPH-type MB" evidence="4">
    <location>
        <begin position="133"/>
        <end position="202"/>
    </location>
</feature>
<dbReference type="InParanoid" id="A0A1D3DAU7"/>
<dbReference type="EMBL" id="JROU02000033">
    <property type="protein sequence ID" value="OEH80584.1"/>
    <property type="molecule type" value="Genomic_DNA"/>
</dbReference>
<accession>A0A1D3DAU7</accession>
<dbReference type="PROSITE" id="PS51074">
    <property type="entry name" value="DPH_MB"/>
    <property type="match status" value="1"/>
</dbReference>
<evidence type="ECO:0000313" key="5">
    <source>
        <dbReference type="EMBL" id="OEH80584.1"/>
    </source>
</evidence>
<feature type="compositionally biased region" description="Acidic residues" evidence="3">
    <location>
        <begin position="558"/>
        <end position="570"/>
    </location>
</feature>
<organism evidence="5 6">
    <name type="scientific">Cyclospora cayetanensis</name>
    <dbReference type="NCBI Taxonomy" id="88456"/>
    <lineage>
        <taxon>Eukaryota</taxon>
        <taxon>Sar</taxon>
        <taxon>Alveolata</taxon>
        <taxon>Apicomplexa</taxon>
        <taxon>Conoidasida</taxon>
        <taxon>Coccidia</taxon>
        <taxon>Eucoccidiorida</taxon>
        <taxon>Eimeriorina</taxon>
        <taxon>Eimeriidae</taxon>
        <taxon>Cyclospora</taxon>
    </lineage>
</organism>
<dbReference type="GO" id="GO:0046872">
    <property type="term" value="F:metal ion binding"/>
    <property type="evidence" value="ECO:0007669"/>
    <property type="project" value="UniProtKB-KW"/>
</dbReference>
<dbReference type="Pfam" id="PF05207">
    <property type="entry name" value="Zn_ribbon_CSL"/>
    <property type="match status" value="1"/>
</dbReference>
<evidence type="ECO:0000259" key="4">
    <source>
        <dbReference type="PROSITE" id="PS51074"/>
    </source>
</evidence>
<dbReference type="AlphaFoldDB" id="A0A1D3DAU7"/>
<dbReference type="InterPro" id="IPR036671">
    <property type="entry name" value="DPH_MB_sf"/>
</dbReference>
<evidence type="ECO:0000313" key="6">
    <source>
        <dbReference type="Proteomes" id="UP000095192"/>
    </source>
</evidence>
<feature type="compositionally biased region" description="Low complexity" evidence="3">
    <location>
        <begin position="525"/>
        <end position="544"/>
    </location>
</feature>
<keyword evidence="1" id="KW-0479">Metal-binding</keyword>
<dbReference type="VEuPathDB" id="ToxoDB:LOC34619599"/>
<evidence type="ECO:0000256" key="3">
    <source>
        <dbReference type="SAM" id="MobiDB-lite"/>
    </source>
</evidence>
<sequence>MLRRTAPAATDLAVAATVVASGDRSTINRETVLTLNSTRVPCFLSLQPPLRLRGVTAGAFQGESEAKADRSRALPASDAACELKAAIDPVEVVLPSTQASGGQSTSIRSTTFSKTSATVFEGGTAVEEEAIIAYEEVNLQDLEFDALDQQFLYPCPCGDLFELTVADLQAAVAAAASPSPAFSGFAIASCPSCSLQVKVLFEIEQLRHLEQHLGLTLLPDGEALKRHRTEPPPPFLCVLRPSKRREFAQGGGPSSTLSGDTSDPLSRALVFNVEKEKEGGSVTRGGGAQAQLLSSPDVSREEASSSAREVGIEESATFWSAFNTPLRAEVFGLAKDTSAAGKAERRGVAALEGAYHNAIEEAVRSLRRFRVDGSQHQAGEDLSSSWNTQQHSSLLLRDGVATANVIDVCCTDGPRGAADSAGAGADAEEYDYDLYAIECDGEGYEDIRRKGTQDCCGSLLESHRRRLLELLQQDSSAVALVEVEDVDPETGTVVQRSGGMQLFLEEYGDIDDSASDEGGEIDYPSSESSGDSSGRGRSSRRGTSNFMREGSKSYPAWDYDEDLGCYDDEDRSSASDGSDYYDEDEY</sequence>
<proteinExistence type="predicted"/>
<gene>
    <name evidence="5" type="ORF">cyc_02803</name>
</gene>
<protein>
    <submittedName>
        <fullName evidence="5">Csl zinc finger domain</fullName>
    </submittedName>
</protein>
<dbReference type="SUPFAM" id="SSF144217">
    <property type="entry name" value="CSL zinc finger"/>
    <property type="match status" value="1"/>
</dbReference>
<feature type="compositionally biased region" description="Acidic residues" evidence="3">
    <location>
        <begin position="510"/>
        <end position="520"/>
    </location>
</feature>
<comment type="caution">
    <text evidence="5">The sequence shown here is derived from an EMBL/GenBank/DDBJ whole genome shotgun (WGS) entry which is preliminary data.</text>
</comment>
<dbReference type="VEuPathDB" id="ToxoDB:cyc_02803"/>
<feature type="region of interest" description="Disordered" evidence="3">
    <location>
        <begin position="276"/>
        <end position="304"/>
    </location>
</feature>
<name>A0A1D3DAU7_9EIME</name>
<dbReference type="InterPro" id="IPR007872">
    <property type="entry name" value="DPH_MB_dom"/>
</dbReference>
<dbReference type="Proteomes" id="UP000095192">
    <property type="component" value="Unassembled WGS sequence"/>
</dbReference>
<feature type="region of interest" description="Disordered" evidence="3">
    <location>
        <begin position="510"/>
        <end position="586"/>
    </location>
</feature>